<dbReference type="Pfam" id="PF00126">
    <property type="entry name" value="HTH_1"/>
    <property type="match status" value="1"/>
</dbReference>
<dbReference type="PANTHER" id="PTHR30537">
    <property type="entry name" value="HTH-TYPE TRANSCRIPTIONAL REGULATOR"/>
    <property type="match status" value="1"/>
</dbReference>
<keyword evidence="7" id="KW-1185">Reference proteome</keyword>
<dbReference type="InterPro" id="IPR036388">
    <property type="entry name" value="WH-like_DNA-bd_sf"/>
</dbReference>
<dbReference type="Gene3D" id="1.10.10.10">
    <property type="entry name" value="Winged helix-like DNA-binding domain superfamily/Winged helix DNA-binding domain"/>
    <property type="match status" value="1"/>
</dbReference>
<evidence type="ECO:0000313" key="6">
    <source>
        <dbReference type="EMBL" id="MFM2486801.1"/>
    </source>
</evidence>
<comment type="caution">
    <text evidence="6">The sequence shown here is derived from an EMBL/GenBank/DDBJ whole genome shotgun (WGS) entry which is preliminary data.</text>
</comment>
<evidence type="ECO:0000259" key="5">
    <source>
        <dbReference type="PROSITE" id="PS50931"/>
    </source>
</evidence>
<dbReference type="InterPro" id="IPR036390">
    <property type="entry name" value="WH_DNA-bd_sf"/>
</dbReference>
<dbReference type="SUPFAM" id="SSF53850">
    <property type="entry name" value="Periplasmic binding protein-like II"/>
    <property type="match status" value="1"/>
</dbReference>
<dbReference type="Gene3D" id="3.40.190.290">
    <property type="match status" value="1"/>
</dbReference>
<dbReference type="EMBL" id="JBEQCT010000011">
    <property type="protein sequence ID" value="MFM2486801.1"/>
    <property type="molecule type" value="Genomic_DNA"/>
</dbReference>
<keyword evidence="3" id="KW-0238">DNA-binding</keyword>
<gene>
    <name evidence="6" type="ORF">ABUE30_17350</name>
</gene>
<reference evidence="6 7" key="1">
    <citation type="journal article" date="2013" name="Int. J. Syst. Evol. Microbiol.">
        <title>Celerinatantimonas yamalensis sp. nov., a cold-adapted diazotrophic bacterium from a cold permafrost brine.</title>
        <authorList>
            <person name="Shcherbakova V."/>
            <person name="Chuvilskaya N."/>
            <person name="Rivkina E."/>
            <person name="Demidov N."/>
            <person name="Uchaeva V."/>
            <person name="Suetin S."/>
            <person name="Suzina N."/>
            <person name="Gilichinsky D."/>
        </authorList>
    </citation>
    <scope>NUCLEOTIDE SEQUENCE [LARGE SCALE GENOMIC DNA]</scope>
    <source>
        <strain evidence="6 7">C7</strain>
    </source>
</reference>
<evidence type="ECO:0000256" key="1">
    <source>
        <dbReference type="ARBA" id="ARBA00009437"/>
    </source>
</evidence>
<evidence type="ECO:0000256" key="4">
    <source>
        <dbReference type="ARBA" id="ARBA00023163"/>
    </source>
</evidence>
<dbReference type="CDD" id="cd08422">
    <property type="entry name" value="PBP2_CrgA_like"/>
    <property type="match status" value="1"/>
</dbReference>
<dbReference type="PANTHER" id="PTHR30537:SF5">
    <property type="entry name" value="HTH-TYPE TRANSCRIPTIONAL ACTIVATOR TTDR-RELATED"/>
    <property type="match status" value="1"/>
</dbReference>
<dbReference type="RefSeq" id="WP_408625099.1">
    <property type="nucleotide sequence ID" value="NZ_JBEQCT010000011.1"/>
</dbReference>
<sequence>MKRTNDSIGLLYEMAVFAAVVEADSFSEAAQVLGISPSSVSRSVQRLEEQLSCRLLERTTRKLRLNEQGQAVYQRCKDMRSAADAVLDVSGQLNPIPQGVLRLSVPKAIGHILIHPLIPAFLRRYPRVDIQMLLEDRYIDLIDDHVDLVIRIATDPPQGMIGRKLLDIEHVICASPDYLAQYEPIEHPRQLREHSCICLGEHPKDRQWMFHQTTQKITVEVSGRYAANHTQVRMDAAKQGLGITSLPYFTVHEAIKNGELIQVLPQWHFLTGYTGGAWLVYPPSRYQPAKIRVFIDYLIENLAQSVQI</sequence>
<accession>A0ABW9GEI0</accession>
<comment type="similarity">
    <text evidence="1">Belongs to the LysR transcriptional regulatory family.</text>
</comment>
<organism evidence="6 7">
    <name type="scientific">Celerinatantimonas yamalensis</name>
    <dbReference type="NCBI Taxonomy" id="559956"/>
    <lineage>
        <taxon>Bacteria</taxon>
        <taxon>Pseudomonadati</taxon>
        <taxon>Pseudomonadota</taxon>
        <taxon>Gammaproteobacteria</taxon>
        <taxon>Celerinatantimonadaceae</taxon>
        <taxon>Celerinatantimonas</taxon>
    </lineage>
</organism>
<dbReference type="InterPro" id="IPR000847">
    <property type="entry name" value="LysR_HTH_N"/>
</dbReference>
<dbReference type="Proteomes" id="UP001629953">
    <property type="component" value="Unassembled WGS sequence"/>
</dbReference>
<name>A0ABW9GEI0_9GAMM</name>
<evidence type="ECO:0000256" key="2">
    <source>
        <dbReference type="ARBA" id="ARBA00023015"/>
    </source>
</evidence>
<dbReference type="Pfam" id="PF03466">
    <property type="entry name" value="LysR_substrate"/>
    <property type="match status" value="1"/>
</dbReference>
<dbReference type="PROSITE" id="PS50931">
    <property type="entry name" value="HTH_LYSR"/>
    <property type="match status" value="1"/>
</dbReference>
<dbReference type="InterPro" id="IPR005119">
    <property type="entry name" value="LysR_subst-bd"/>
</dbReference>
<dbReference type="SUPFAM" id="SSF46785">
    <property type="entry name" value="Winged helix' DNA-binding domain"/>
    <property type="match status" value="1"/>
</dbReference>
<evidence type="ECO:0000256" key="3">
    <source>
        <dbReference type="ARBA" id="ARBA00023125"/>
    </source>
</evidence>
<feature type="domain" description="HTH lysR-type" evidence="5">
    <location>
        <begin position="14"/>
        <end position="66"/>
    </location>
</feature>
<dbReference type="InterPro" id="IPR058163">
    <property type="entry name" value="LysR-type_TF_proteobact-type"/>
</dbReference>
<keyword evidence="4" id="KW-0804">Transcription</keyword>
<keyword evidence="2" id="KW-0805">Transcription regulation</keyword>
<evidence type="ECO:0000313" key="7">
    <source>
        <dbReference type="Proteomes" id="UP001629953"/>
    </source>
</evidence>
<protein>
    <submittedName>
        <fullName evidence="6">LysR family transcriptional regulator</fullName>
    </submittedName>
</protein>
<proteinExistence type="inferred from homology"/>